<comment type="caution">
    <text evidence="1">The sequence shown here is derived from an EMBL/GenBank/DDBJ whole genome shotgun (WGS) entry which is preliminary data.</text>
</comment>
<dbReference type="Proteomes" id="UP001153076">
    <property type="component" value="Unassembled WGS sequence"/>
</dbReference>
<dbReference type="EMBL" id="JAKOGI010000002">
    <property type="protein sequence ID" value="KAJ8453001.1"/>
    <property type="molecule type" value="Genomic_DNA"/>
</dbReference>
<keyword evidence="2" id="KW-1185">Reference proteome</keyword>
<accession>A0A9Q1QTI3</accession>
<protein>
    <submittedName>
        <fullName evidence="1">Uncharacterized protein</fullName>
    </submittedName>
</protein>
<reference evidence="1" key="1">
    <citation type="submission" date="2022-04" db="EMBL/GenBank/DDBJ databases">
        <title>Carnegiea gigantea Genome sequencing and assembly v2.</title>
        <authorList>
            <person name="Copetti D."/>
            <person name="Sanderson M.J."/>
            <person name="Burquez A."/>
            <person name="Wojciechowski M.F."/>
        </authorList>
    </citation>
    <scope>NUCLEOTIDE SEQUENCE</scope>
    <source>
        <strain evidence="1">SGP5-SGP5p</strain>
        <tissue evidence="1">Aerial part</tissue>
    </source>
</reference>
<sequence>MPKLCPDLKDYYLGLGLRQELLHVIYDFINTVCLENAMANPTILLDSDVKDPAALHKLMVDGQGLALSKWPRYKGNTNLGQSQPSSFSGQKGGNHILENRSHNFVLDQPKFSSLLTMIFFSESASRLGHPLLEIKEDENEDGRVIQKGDPLTTLPPPSSPLFSLFLLCFISWELTVRKCICIAHDTSGTIRFSWTEYVRLRTIVTSDTYVHIGSPFSTSAKEARNIKYRIPPVARL</sequence>
<evidence type="ECO:0000313" key="1">
    <source>
        <dbReference type="EMBL" id="KAJ8453001.1"/>
    </source>
</evidence>
<gene>
    <name evidence="1" type="ORF">Cgig2_014764</name>
</gene>
<evidence type="ECO:0000313" key="2">
    <source>
        <dbReference type="Proteomes" id="UP001153076"/>
    </source>
</evidence>
<name>A0A9Q1QTI3_9CARY</name>
<organism evidence="1 2">
    <name type="scientific">Carnegiea gigantea</name>
    <dbReference type="NCBI Taxonomy" id="171969"/>
    <lineage>
        <taxon>Eukaryota</taxon>
        <taxon>Viridiplantae</taxon>
        <taxon>Streptophyta</taxon>
        <taxon>Embryophyta</taxon>
        <taxon>Tracheophyta</taxon>
        <taxon>Spermatophyta</taxon>
        <taxon>Magnoliopsida</taxon>
        <taxon>eudicotyledons</taxon>
        <taxon>Gunneridae</taxon>
        <taxon>Pentapetalae</taxon>
        <taxon>Caryophyllales</taxon>
        <taxon>Cactineae</taxon>
        <taxon>Cactaceae</taxon>
        <taxon>Cactoideae</taxon>
        <taxon>Echinocereeae</taxon>
        <taxon>Carnegiea</taxon>
    </lineage>
</organism>
<dbReference type="AlphaFoldDB" id="A0A9Q1QTI3"/>
<proteinExistence type="predicted"/>